<proteinExistence type="inferred from homology"/>
<dbReference type="GO" id="GO:0008270">
    <property type="term" value="F:zinc ion binding"/>
    <property type="evidence" value="ECO:0007669"/>
    <property type="project" value="TreeGrafter"/>
</dbReference>
<reference evidence="5" key="1">
    <citation type="submission" date="2016-06" db="UniProtKB">
        <authorList>
            <consortium name="WormBaseParasite"/>
        </authorList>
    </citation>
    <scope>IDENTIFICATION</scope>
</reference>
<dbReference type="STRING" id="6186.A0A183JP56"/>
<dbReference type="PANTHER" id="PTHR11533">
    <property type="entry name" value="PROTEASE M1 ZINC METALLOPROTEASE"/>
    <property type="match status" value="1"/>
</dbReference>
<dbReference type="GO" id="GO:0005615">
    <property type="term" value="C:extracellular space"/>
    <property type="evidence" value="ECO:0007669"/>
    <property type="project" value="TreeGrafter"/>
</dbReference>
<dbReference type="WBParaSite" id="SCUD_0000449201-mRNA-1">
    <property type="protein sequence ID" value="SCUD_0000449201-mRNA-1"/>
    <property type="gene ID" value="SCUD_0000449201"/>
</dbReference>
<protein>
    <submittedName>
        <fullName evidence="5">ERAP1_C domain-containing protein</fullName>
    </submittedName>
</protein>
<gene>
    <name evidence="3" type="ORF">SCUD_LOCUS4492</name>
</gene>
<evidence type="ECO:0000313" key="5">
    <source>
        <dbReference type="WBParaSite" id="SCUD_0000449201-mRNA-1"/>
    </source>
</evidence>
<dbReference type="GO" id="GO:0070006">
    <property type="term" value="F:metalloaminopeptidase activity"/>
    <property type="evidence" value="ECO:0007669"/>
    <property type="project" value="TreeGrafter"/>
</dbReference>
<name>A0A183JP56_9TREM</name>
<evidence type="ECO:0000313" key="3">
    <source>
        <dbReference type="EMBL" id="VDO89260.1"/>
    </source>
</evidence>
<dbReference type="InterPro" id="IPR050344">
    <property type="entry name" value="Peptidase_M1_aminopeptidases"/>
</dbReference>
<dbReference type="GO" id="GO:0043171">
    <property type="term" value="P:peptide catabolic process"/>
    <property type="evidence" value="ECO:0007669"/>
    <property type="project" value="TreeGrafter"/>
</dbReference>
<reference evidence="3 4" key="2">
    <citation type="submission" date="2018-11" db="EMBL/GenBank/DDBJ databases">
        <authorList>
            <consortium name="Pathogen Informatics"/>
        </authorList>
    </citation>
    <scope>NUCLEOTIDE SEQUENCE [LARGE SCALE GENOMIC DNA]</scope>
    <source>
        <strain evidence="3">Dakar</strain>
        <strain evidence="4">Dakar, Senegal</strain>
    </source>
</reference>
<comment type="similarity">
    <text evidence="1">Belongs to the peptidase M1 family.</text>
</comment>
<evidence type="ECO:0000256" key="1">
    <source>
        <dbReference type="ARBA" id="ARBA00010136"/>
    </source>
</evidence>
<keyword evidence="4" id="KW-1185">Reference proteome</keyword>
<feature type="domain" description="ERAP1-like C-terminal" evidence="2">
    <location>
        <begin position="4"/>
        <end position="88"/>
    </location>
</feature>
<dbReference type="GO" id="GO:0005737">
    <property type="term" value="C:cytoplasm"/>
    <property type="evidence" value="ECO:0007669"/>
    <property type="project" value="TreeGrafter"/>
</dbReference>
<dbReference type="Pfam" id="PF11838">
    <property type="entry name" value="ERAP1_C"/>
    <property type="match status" value="1"/>
</dbReference>
<dbReference type="AlphaFoldDB" id="A0A183JP56"/>
<sequence>MFYKAIPVFSRAQILNDLFSLANQHIVPYTLFLDATKYLIREDEFIVWITASRALLYINNVLALNENYEDFQAYLRTLIDNRIRSANWSFVGKGQDLPKM</sequence>
<dbReference type="GO" id="GO:0016020">
    <property type="term" value="C:membrane"/>
    <property type="evidence" value="ECO:0007669"/>
    <property type="project" value="TreeGrafter"/>
</dbReference>
<dbReference type="GO" id="GO:0042277">
    <property type="term" value="F:peptide binding"/>
    <property type="evidence" value="ECO:0007669"/>
    <property type="project" value="TreeGrafter"/>
</dbReference>
<dbReference type="InterPro" id="IPR024571">
    <property type="entry name" value="ERAP1-like_C_dom"/>
</dbReference>
<evidence type="ECO:0000259" key="2">
    <source>
        <dbReference type="Pfam" id="PF11838"/>
    </source>
</evidence>
<accession>A0A183JP56</accession>
<dbReference type="EMBL" id="UZAK01006025">
    <property type="protein sequence ID" value="VDO89260.1"/>
    <property type="molecule type" value="Genomic_DNA"/>
</dbReference>
<dbReference type="GO" id="GO:0006508">
    <property type="term" value="P:proteolysis"/>
    <property type="evidence" value="ECO:0007669"/>
    <property type="project" value="TreeGrafter"/>
</dbReference>
<evidence type="ECO:0000313" key="4">
    <source>
        <dbReference type="Proteomes" id="UP000279833"/>
    </source>
</evidence>
<organism evidence="5">
    <name type="scientific">Schistosoma curassoni</name>
    <dbReference type="NCBI Taxonomy" id="6186"/>
    <lineage>
        <taxon>Eukaryota</taxon>
        <taxon>Metazoa</taxon>
        <taxon>Spiralia</taxon>
        <taxon>Lophotrochozoa</taxon>
        <taxon>Platyhelminthes</taxon>
        <taxon>Trematoda</taxon>
        <taxon>Digenea</taxon>
        <taxon>Strigeidida</taxon>
        <taxon>Schistosomatoidea</taxon>
        <taxon>Schistosomatidae</taxon>
        <taxon>Schistosoma</taxon>
    </lineage>
</organism>
<dbReference type="Proteomes" id="UP000279833">
    <property type="component" value="Unassembled WGS sequence"/>
</dbReference>
<dbReference type="PANTHER" id="PTHR11533:SF299">
    <property type="entry name" value="AMINOPEPTIDASE"/>
    <property type="match status" value="1"/>
</dbReference>
<dbReference type="Gene3D" id="1.25.50.20">
    <property type="match status" value="1"/>
</dbReference>